<feature type="transmembrane region" description="Helical" evidence="6">
    <location>
        <begin position="441"/>
        <end position="463"/>
    </location>
</feature>
<feature type="transmembrane region" description="Helical" evidence="6">
    <location>
        <begin position="361"/>
        <end position="379"/>
    </location>
</feature>
<gene>
    <name evidence="7" type="ORF">WICANDRAFT_85484</name>
</gene>
<dbReference type="FunFam" id="1.10.4160.10:FF:000001">
    <property type="entry name" value="Uracil permease, putative"/>
    <property type="match status" value="1"/>
</dbReference>
<feature type="transmembrane region" description="Helical" evidence="6">
    <location>
        <begin position="231"/>
        <end position="251"/>
    </location>
</feature>
<dbReference type="Proteomes" id="UP000094112">
    <property type="component" value="Unassembled WGS sequence"/>
</dbReference>
<feature type="transmembrane region" description="Helical" evidence="6">
    <location>
        <begin position="193"/>
        <end position="211"/>
    </location>
</feature>
<keyword evidence="4 6" id="KW-1133">Transmembrane helix</keyword>
<organism evidence="7 8">
    <name type="scientific">Wickerhamomyces anomalus (strain ATCC 58044 / CBS 1984 / NCYC 433 / NRRL Y-366-8)</name>
    <name type="common">Yeast</name>
    <name type="synonym">Hansenula anomala</name>
    <dbReference type="NCBI Taxonomy" id="683960"/>
    <lineage>
        <taxon>Eukaryota</taxon>
        <taxon>Fungi</taxon>
        <taxon>Dikarya</taxon>
        <taxon>Ascomycota</taxon>
        <taxon>Saccharomycotina</taxon>
        <taxon>Saccharomycetes</taxon>
        <taxon>Phaffomycetales</taxon>
        <taxon>Wickerhamomycetaceae</taxon>
        <taxon>Wickerhamomyces</taxon>
    </lineage>
</organism>
<reference evidence="7 8" key="1">
    <citation type="journal article" date="2016" name="Proc. Natl. Acad. Sci. U.S.A.">
        <title>Comparative genomics of biotechnologically important yeasts.</title>
        <authorList>
            <person name="Riley R."/>
            <person name="Haridas S."/>
            <person name="Wolfe K.H."/>
            <person name="Lopes M.R."/>
            <person name="Hittinger C.T."/>
            <person name="Goeker M."/>
            <person name="Salamov A.A."/>
            <person name="Wisecaver J.H."/>
            <person name="Long T.M."/>
            <person name="Calvey C.H."/>
            <person name="Aerts A.L."/>
            <person name="Barry K.W."/>
            <person name="Choi C."/>
            <person name="Clum A."/>
            <person name="Coughlan A.Y."/>
            <person name="Deshpande S."/>
            <person name="Douglass A.P."/>
            <person name="Hanson S.J."/>
            <person name="Klenk H.-P."/>
            <person name="LaButti K.M."/>
            <person name="Lapidus A."/>
            <person name="Lindquist E.A."/>
            <person name="Lipzen A.M."/>
            <person name="Meier-Kolthoff J.P."/>
            <person name="Ohm R.A."/>
            <person name="Otillar R.P."/>
            <person name="Pangilinan J.L."/>
            <person name="Peng Y."/>
            <person name="Rokas A."/>
            <person name="Rosa C.A."/>
            <person name="Scheuner C."/>
            <person name="Sibirny A.A."/>
            <person name="Slot J.C."/>
            <person name="Stielow J.B."/>
            <person name="Sun H."/>
            <person name="Kurtzman C.P."/>
            <person name="Blackwell M."/>
            <person name="Grigoriev I.V."/>
            <person name="Jeffries T.W."/>
        </authorList>
    </citation>
    <scope>NUCLEOTIDE SEQUENCE [LARGE SCALE GENOMIC DNA]</scope>
    <source>
        <strain evidence="8">ATCC 58044 / CBS 1984 / NCYC 433 / NRRL Y-366-8</strain>
    </source>
</reference>
<dbReference type="EMBL" id="KV454212">
    <property type="protein sequence ID" value="ODQ58424.1"/>
    <property type="molecule type" value="Genomic_DNA"/>
</dbReference>
<keyword evidence="8" id="KW-1185">Reference proteome</keyword>
<dbReference type="GO" id="GO:0015205">
    <property type="term" value="F:nucleobase transmembrane transporter activity"/>
    <property type="evidence" value="ECO:0007669"/>
    <property type="project" value="TreeGrafter"/>
</dbReference>
<dbReference type="Gene3D" id="1.10.4160.10">
    <property type="entry name" value="Hydantoin permease"/>
    <property type="match status" value="1"/>
</dbReference>
<keyword evidence="5 6" id="KW-0472">Membrane</keyword>
<dbReference type="InterPro" id="IPR012681">
    <property type="entry name" value="NCS1"/>
</dbReference>
<dbReference type="NCBIfam" id="TIGR00800">
    <property type="entry name" value="ncs1"/>
    <property type="match status" value="1"/>
</dbReference>
<feature type="transmembrane region" description="Helical" evidence="6">
    <location>
        <begin position="469"/>
        <end position="493"/>
    </location>
</feature>
<evidence type="ECO:0000256" key="5">
    <source>
        <dbReference type="ARBA" id="ARBA00023136"/>
    </source>
</evidence>
<feature type="transmembrane region" description="Helical" evidence="6">
    <location>
        <begin position="271"/>
        <end position="291"/>
    </location>
</feature>
<comment type="similarity">
    <text evidence="2">Belongs to the purine-cytosine permease (2.A.39) family.</text>
</comment>
<dbReference type="PANTHER" id="PTHR30618">
    <property type="entry name" value="NCS1 FAMILY PURINE/PYRIMIDINE TRANSPORTER"/>
    <property type="match status" value="1"/>
</dbReference>
<sequence>MISLQKGSHLTLSEIFLVNEDLQPVFDPKDRPWRWWNFVFFWVADAFNVNTWQIAATGVQQKLSWWETWISVWIGYSLVGCFLFISQRIGSHYHISFPVSCRTSFGTFGSIWPIINRVVMAIIWFSVQSWLGAECVALCLKAIFGANLETRIPNKIASSGTSSFMFLSFFLFWLFQLPFIYCRPQTIRHLFTVKAYTCATAGIAFLVWTIVRAGGIGPVVHQKTELTGSDHAWAFVNSTMNCLANFATLIVNAPDFSRIAKNPRDASLSQFMAIPICFAITSLIGILASSASTTMYGETLWSPLDLLDRYVNAGTSGDRAGVFFIAAAFALAQVGTNISANSISAGTDGSALLPRFVNIRRGGFICAAIAFCVCPWNFFTSSSNFTTYLSAYAVFLSSIAGVVAADYCVVRRGYINVFHLYSNGAKYNYSYNKFGINWRGYAAYICGILPNVVGFAGACGNKVPIGATYVYNLSFFTGYISAFSVYCALVYFFPVKGMPVKKFLSESGWYEENVNYELEEDFMTEINNDHPNDYIKGGKFL</sequence>
<name>A0A1E3NZH8_WICAA</name>
<accession>A0A1E3NZH8</accession>
<evidence type="ECO:0000313" key="8">
    <source>
        <dbReference type="Proteomes" id="UP000094112"/>
    </source>
</evidence>
<feature type="transmembrane region" description="Helical" evidence="6">
    <location>
        <begin position="35"/>
        <end position="56"/>
    </location>
</feature>
<dbReference type="AlphaFoldDB" id="A0A1E3NZH8"/>
<evidence type="ECO:0000313" key="7">
    <source>
        <dbReference type="EMBL" id="ODQ58424.1"/>
    </source>
</evidence>
<feature type="transmembrane region" description="Helical" evidence="6">
    <location>
        <begin position="320"/>
        <end position="340"/>
    </location>
</feature>
<dbReference type="OrthoDB" id="2018619at2759"/>
<dbReference type="RefSeq" id="XP_019037631.1">
    <property type="nucleotide sequence ID" value="XM_019185899.1"/>
</dbReference>
<evidence type="ECO:0008006" key="9">
    <source>
        <dbReference type="Google" id="ProtNLM"/>
    </source>
</evidence>
<feature type="transmembrane region" description="Helical" evidence="6">
    <location>
        <begin position="68"/>
        <end position="85"/>
    </location>
</feature>
<feature type="transmembrane region" description="Helical" evidence="6">
    <location>
        <begin position="164"/>
        <end position="181"/>
    </location>
</feature>
<dbReference type="Pfam" id="PF02133">
    <property type="entry name" value="Transp_cyt_pur"/>
    <property type="match status" value="1"/>
</dbReference>
<dbReference type="PANTHER" id="PTHR30618:SF2">
    <property type="entry name" value="ALLANTOIN PERMEASE-RELATED"/>
    <property type="match status" value="1"/>
</dbReference>
<dbReference type="InterPro" id="IPR001248">
    <property type="entry name" value="Pur-cyt_permease"/>
</dbReference>
<keyword evidence="3 6" id="KW-0812">Transmembrane</keyword>
<evidence type="ECO:0000256" key="6">
    <source>
        <dbReference type="SAM" id="Phobius"/>
    </source>
</evidence>
<comment type="subcellular location">
    <subcellularLocation>
        <location evidence="1">Membrane</location>
        <topology evidence="1">Multi-pass membrane protein</topology>
    </subcellularLocation>
</comment>
<protein>
    <recommendedName>
        <fullName evidence="9">Allantoin permease</fullName>
    </recommendedName>
</protein>
<dbReference type="GO" id="GO:0005886">
    <property type="term" value="C:plasma membrane"/>
    <property type="evidence" value="ECO:0007669"/>
    <property type="project" value="TreeGrafter"/>
</dbReference>
<dbReference type="GeneID" id="30203145"/>
<evidence type="ECO:0000256" key="4">
    <source>
        <dbReference type="ARBA" id="ARBA00022989"/>
    </source>
</evidence>
<dbReference type="InterPro" id="IPR045225">
    <property type="entry name" value="Uracil/uridine/allantoin_perm"/>
</dbReference>
<dbReference type="CDD" id="cd11482">
    <property type="entry name" value="SLC-NCS1sbd_NRT1-like"/>
    <property type="match status" value="1"/>
</dbReference>
<proteinExistence type="inferred from homology"/>
<evidence type="ECO:0000256" key="1">
    <source>
        <dbReference type="ARBA" id="ARBA00004141"/>
    </source>
</evidence>
<evidence type="ECO:0000256" key="3">
    <source>
        <dbReference type="ARBA" id="ARBA00022692"/>
    </source>
</evidence>
<evidence type="ECO:0000256" key="2">
    <source>
        <dbReference type="ARBA" id="ARBA00008974"/>
    </source>
</evidence>
<feature type="transmembrane region" description="Helical" evidence="6">
    <location>
        <begin position="391"/>
        <end position="410"/>
    </location>
</feature>